<dbReference type="AlphaFoldDB" id="A0A0G0VDL0"/>
<evidence type="ECO:0000259" key="1">
    <source>
        <dbReference type="Pfam" id="PF13482"/>
    </source>
</evidence>
<dbReference type="Pfam" id="PF13482">
    <property type="entry name" value="RNase_H_2"/>
    <property type="match status" value="1"/>
</dbReference>
<keyword evidence="2" id="KW-0378">Hydrolase</keyword>
<keyword evidence="2" id="KW-0347">Helicase</keyword>
<keyword evidence="2" id="KW-0547">Nucleotide-binding</keyword>
<reference evidence="2 3" key="1">
    <citation type="journal article" date="2015" name="Nature">
        <title>rRNA introns, odd ribosomes, and small enigmatic genomes across a large radiation of phyla.</title>
        <authorList>
            <person name="Brown C.T."/>
            <person name="Hug L.A."/>
            <person name="Thomas B.C."/>
            <person name="Sharon I."/>
            <person name="Castelle C.J."/>
            <person name="Singh A."/>
            <person name="Wilkins M.J."/>
            <person name="Williams K.H."/>
            <person name="Banfield J.F."/>
        </authorList>
    </citation>
    <scope>NUCLEOTIDE SEQUENCE [LARGE SCALE GENOMIC DNA]</scope>
</reference>
<keyword evidence="2" id="KW-0067">ATP-binding</keyword>
<feature type="domain" description="YprB ribonuclease H-like" evidence="1">
    <location>
        <begin position="16"/>
        <end position="161"/>
    </location>
</feature>
<dbReference type="GO" id="GO:0003676">
    <property type="term" value="F:nucleic acid binding"/>
    <property type="evidence" value="ECO:0007669"/>
    <property type="project" value="InterPro"/>
</dbReference>
<comment type="caution">
    <text evidence="2">The sequence shown here is derived from an EMBL/GenBank/DDBJ whole genome shotgun (WGS) entry which is preliminary data.</text>
</comment>
<dbReference type="EMBL" id="LCAW01000012">
    <property type="protein sequence ID" value="KKR98988.1"/>
    <property type="molecule type" value="Genomic_DNA"/>
</dbReference>
<organism evidence="2 3">
    <name type="scientific">Candidatus Uhrbacteria bacterium GW2011_GWC1_41_20</name>
    <dbReference type="NCBI Taxonomy" id="1618983"/>
    <lineage>
        <taxon>Bacteria</taxon>
        <taxon>Candidatus Uhriibacteriota</taxon>
    </lineage>
</organism>
<name>A0A0G0VDL0_9BACT</name>
<evidence type="ECO:0000313" key="3">
    <source>
        <dbReference type="Proteomes" id="UP000033930"/>
    </source>
</evidence>
<proteinExistence type="predicted"/>
<dbReference type="InterPro" id="IPR012337">
    <property type="entry name" value="RNaseH-like_sf"/>
</dbReference>
<dbReference type="GO" id="GO:0004386">
    <property type="term" value="F:helicase activity"/>
    <property type="evidence" value="ECO:0007669"/>
    <property type="project" value="UniProtKB-KW"/>
</dbReference>
<dbReference type="InterPro" id="IPR038720">
    <property type="entry name" value="YprB_RNase_H-like_dom"/>
</dbReference>
<dbReference type="SUPFAM" id="SSF53098">
    <property type="entry name" value="Ribonuclease H-like"/>
    <property type="match status" value="1"/>
</dbReference>
<sequence length="201" mass="23071">MLNPDTMPFVMNNIVVFDIETQNTFDDVGGYFPEKLDVSVVCAYFYADDSWRSYTIDKMQELLKDLESADCLIGYNSIGFDVPVLNKYYAGDLLKIPQLDMLDKIRQSLGYRIKLDDVASATIGQGKSAHGLQAVQWWKEGKVQEIIDYCMQDVKVTKEVFEFGQKNGYVLFDDRMGERRMIEVDFTLPENKSVMNLTMGF</sequence>
<accession>A0A0G0VDL0</accession>
<evidence type="ECO:0000313" key="2">
    <source>
        <dbReference type="EMBL" id="KKR98988.1"/>
    </source>
</evidence>
<dbReference type="InterPro" id="IPR036397">
    <property type="entry name" value="RNaseH_sf"/>
</dbReference>
<dbReference type="Gene3D" id="3.30.420.10">
    <property type="entry name" value="Ribonuclease H-like superfamily/Ribonuclease H"/>
    <property type="match status" value="1"/>
</dbReference>
<protein>
    <submittedName>
        <fullName evidence="2">DEAD/DEAH box helicase domain protein</fullName>
    </submittedName>
</protein>
<dbReference type="Proteomes" id="UP000033930">
    <property type="component" value="Unassembled WGS sequence"/>
</dbReference>
<gene>
    <name evidence="2" type="ORF">UU50_C0012G0036</name>
</gene>